<feature type="signal peptide" evidence="3">
    <location>
        <begin position="1"/>
        <end position="22"/>
    </location>
</feature>
<dbReference type="CDD" id="cd06326">
    <property type="entry name" value="PBP1_ABC_ligand_binding-like"/>
    <property type="match status" value="1"/>
</dbReference>
<dbReference type="SUPFAM" id="SSF53822">
    <property type="entry name" value="Periplasmic binding protein-like I"/>
    <property type="match status" value="1"/>
</dbReference>
<sequence length="372" mass="38889">MPTPMRCAWLLAAGIAALPLHAQDSPVTIGASLPLSGAQAEAGKEGLSIMQAQVEAFNKLGGLGGKPLTLKVLDDGYEPQRAAGNARQLIQEGAVALLNCWGTASCAAMQPEIQQGQTALVGVIAGAGSMRQQPSQFVYPLRASTQAEIAAMLQQMQTIGLRRVAIVHQNDGFGKDSLQIALTAFAAKDLKPVITLAVEASGANTPELARQLAAQPDLQGVIVLAGAPATIGLISMARQAHVTAPFYNLAAQANRAVVQGLGPYTRGIAFTTLVPSPWKGAIPAIRDYQQLVGQPGMPPASCLGLEVFLNTRTLLDALRKATPSNQRASLTAALDAMGEVRYGAMHLRFTPPRSGSSYVGLTMIDAGGHFRE</sequence>
<feature type="chain" id="PRO_5001716218" evidence="3">
    <location>
        <begin position="23"/>
        <end position="372"/>
    </location>
</feature>
<name>A0A076Q0P9_COMTE</name>
<evidence type="ECO:0000256" key="1">
    <source>
        <dbReference type="ARBA" id="ARBA00010062"/>
    </source>
</evidence>
<evidence type="ECO:0000256" key="2">
    <source>
        <dbReference type="ARBA" id="ARBA00022729"/>
    </source>
</evidence>
<dbReference type="Proteomes" id="UP000028782">
    <property type="component" value="Chromosome"/>
</dbReference>
<dbReference type="Gene3D" id="3.40.50.2300">
    <property type="match status" value="2"/>
</dbReference>
<comment type="similarity">
    <text evidence="1">Belongs to the leucine-binding protein family.</text>
</comment>
<dbReference type="EMBL" id="CP006704">
    <property type="protein sequence ID" value="AIJ49262.1"/>
    <property type="molecule type" value="Genomic_DNA"/>
</dbReference>
<evidence type="ECO:0000259" key="4">
    <source>
        <dbReference type="Pfam" id="PF13458"/>
    </source>
</evidence>
<feature type="domain" description="Leucine-binding protein" evidence="4">
    <location>
        <begin position="26"/>
        <end position="341"/>
    </location>
</feature>
<reference evidence="5 6" key="1">
    <citation type="journal article" date="2014" name="Genome Announc.">
        <title>Complete Genome Sequence of Polychlorinated Biphenyl Degrader Comamonas testosteroni TK102 (NBRC 109938).</title>
        <authorList>
            <person name="Fukuda K."/>
            <person name="Hosoyama A."/>
            <person name="Tsuchikane K."/>
            <person name="Ohji S."/>
            <person name="Yamazoe A."/>
            <person name="Fujita N."/>
            <person name="Shintani M."/>
            <person name="Kimbara K."/>
        </authorList>
    </citation>
    <scope>NUCLEOTIDE SEQUENCE [LARGE SCALE GENOMIC DNA]</scope>
    <source>
        <strain evidence="5">TK102</strain>
    </source>
</reference>
<dbReference type="PANTHER" id="PTHR47235">
    <property type="entry name" value="BLR6548 PROTEIN"/>
    <property type="match status" value="1"/>
</dbReference>
<evidence type="ECO:0000313" key="5">
    <source>
        <dbReference type="EMBL" id="AIJ49262.1"/>
    </source>
</evidence>
<dbReference type="PANTHER" id="PTHR47235:SF1">
    <property type="entry name" value="BLR6548 PROTEIN"/>
    <property type="match status" value="1"/>
</dbReference>
<keyword evidence="2 3" id="KW-0732">Signal</keyword>
<dbReference type="Pfam" id="PF13458">
    <property type="entry name" value="Peripla_BP_6"/>
    <property type="match status" value="1"/>
</dbReference>
<dbReference type="InterPro" id="IPR028081">
    <property type="entry name" value="Leu-bd"/>
</dbReference>
<evidence type="ECO:0000313" key="6">
    <source>
        <dbReference type="Proteomes" id="UP000028782"/>
    </source>
</evidence>
<dbReference type="InterPro" id="IPR028082">
    <property type="entry name" value="Peripla_BP_I"/>
</dbReference>
<dbReference type="KEGG" id="ctes:O987_25960"/>
<protein>
    <submittedName>
        <fullName evidence="5">ABC transporter substrate-binding protein</fullName>
    </submittedName>
</protein>
<gene>
    <name evidence="5" type="ORF">O987_25960</name>
</gene>
<accession>A0A076Q0P9</accession>
<proteinExistence type="inferred from homology"/>
<dbReference type="AlphaFoldDB" id="A0A076Q0P9"/>
<evidence type="ECO:0000256" key="3">
    <source>
        <dbReference type="SAM" id="SignalP"/>
    </source>
</evidence>
<dbReference type="HOGENOM" id="CLU_027128_7_1_4"/>
<dbReference type="RefSeq" id="WP_043375455.1">
    <property type="nucleotide sequence ID" value="NZ_CP006704.1"/>
</dbReference>
<organism evidence="5 6">
    <name type="scientific">Comamonas testosteroni TK102</name>
    <dbReference type="NCBI Taxonomy" id="1392005"/>
    <lineage>
        <taxon>Bacteria</taxon>
        <taxon>Pseudomonadati</taxon>
        <taxon>Pseudomonadota</taxon>
        <taxon>Betaproteobacteria</taxon>
        <taxon>Burkholderiales</taxon>
        <taxon>Comamonadaceae</taxon>
        <taxon>Comamonas</taxon>
    </lineage>
</organism>